<evidence type="ECO:0008006" key="5">
    <source>
        <dbReference type="Google" id="ProtNLM"/>
    </source>
</evidence>
<name>A0ABW0LTD8_9BACL</name>
<feature type="region of interest" description="Disordered" evidence="1">
    <location>
        <begin position="34"/>
        <end position="55"/>
    </location>
</feature>
<dbReference type="PANTHER" id="PTHR43649:SF12">
    <property type="entry name" value="DIACETYLCHITOBIOSE BINDING PROTEIN DASA"/>
    <property type="match status" value="1"/>
</dbReference>
<feature type="signal peptide" evidence="2">
    <location>
        <begin position="1"/>
        <end position="29"/>
    </location>
</feature>
<dbReference type="PROSITE" id="PS51257">
    <property type="entry name" value="PROKAR_LIPOPROTEIN"/>
    <property type="match status" value="1"/>
</dbReference>
<protein>
    <recommendedName>
        <fullName evidence="5">ABC transporter substrate-binding protein</fullName>
    </recommendedName>
</protein>
<dbReference type="InterPro" id="IPR050490">
    <property type="entry name" value="Bact_solute-bd_prot1"/>
</dbReference>
<evidence type="ECO:0000313" key="3">
    <source>
        <dbReference type="EMBL" id="MFC5469123.1"/>
    </source>
</evidence>
<sequence length="565" mass="64121">MNLKTRGIKSTLALILTAMVILTACSGNAKTNGNAASGQNNAATGSASPQSSTDTASTGSFKLWEGWTATVNNNSLVQEYWRTELGLDVKIEATQGDALTALNLKLNSGGFDDAAIFNRGQVVNDAMKRSNLIQPLEQYFNMPEKYPNLAAIPKEYLDQMKDADGHIWSIPSWFDKDLSNPWPNWASSAWYIRTDILEKVGMTENDLKTLQGVETYLEKAAQLKDESGKKLLPLGILTDAYDENVVLATFGVTVGSAGGVTPVQKDGDNFIFEFDHPGFKAAYKWMNSMYHKKLIDPEALTDKKERYKEKNKSGRYAMNIGAFWNFDQYIWETLDGPTAPGWYYKPIPYPQLEGVAQLGAIQIVNPYPGFDTYISKNTKNLDAILKFYDYTLTPKPEQNQSITEGPVGKYWDWIDQPYGKWKFTDPKYKEMRNSGDPAKKAQVTPDLWQLTTYSNEWYAWWNYGESEHAGFAKTAEFTKQIGQMGTTRVAENYDMVKAKAGGVWEKYTPELDKVYKEYRAKLMMAKDDAKFEQVWNDFTSALEKRAHWSELKQEWNVLYQEMNNK</sequence>
<organism evidence="3 4">
    <name type="scientific">Cohnella suwonensis</name>
    <dbReference type="NCBI Taxonomy" id="696072"/>
    <lineage>
        <taxon>Bacteria</taxon>
        <taxon>Bacillati</taxon>
        <taxon>Bacillota</taxon>
        <taxon>Bacilli</taxon>
        <taxon>Bacillales</taxon>
        <taxon>Paenibacillaceae</taxon>
        <taxon>Cohnella</taxon>
    </lineage>
</organism>
<dbReference type="SUPFAM" id="SSF53850">
    <property type="entry name" value="Periplasmic binding protein-like II"/>
    <property type="match status" value="1"/>
</dbReference>
<keyword evidence="4" id="KW-1185">Reference proteome</keyword>
<dbReference type="EMBL" id="JBHSMH010000025">
    <property type="protein sequence ID" value="MFC5469123.1"/>
    <property type="molecule type" value="Genomic_DNA"/>
</dbReference>
<evidence type="ECO:0000313" key="4">
    <source>
        <dbReference type="Proteomes" id="UP001596105"/>
    </source>
</evidence>
<evidence type="ECO:0000256" key="2">
    <source>
        <dbReference type="SAM" id="SignalP"/>
    </source>
</evidence>
<keyword evidence="2" id="KW-0732">Signal</keyword>
<dbReference type="RefSeq" id="WP_209748822.1">
    <property type="nucleotide sequence ID" value="NZ_JBHSMH010000025.1"/>
</dbReference>
<dbReference type="PANTHER" id="PTHR43649">
    <property type="entry name" value="ARABINOSE-BINDING PROTEIN-RELATED"/>
    <property type="match status" value="1"/>
</dbReference>
<dbReference type="Gene3D" id="3.40.190.10">
    <property type="entry name" value="Periplasmic binding protein-like II"/>
    <property type="match status" value="2"/>
</dbReference>
<proteinExistence type="predicted"/>
<comment type="caution">
    <text evidence="3">The sequence shown here is derived from an EMBL/GenBank/DDBJ whole genome shotgun (WGS) entry which is preliminary data.</text>
</comment>
<reference evidence="4" key="1">
    <citation type="journal article" date="2019" name="Int. J. Syst. Evol. Microbiol.">
        <title>The Global Catalogue of Microorganisms (GCM) 10K type strain sequencing project: providing services to taxonomists for standard genome sequencing and annotation.</title>
        <authorList>
            <consortium name="The Broad Institute Genomics Platform"/>
            <consortium name="The Broad Institute Genome Sequencing Center for Infectious Disease"/>
            <person name="Wu L."/>
            <person name="Ma J."/>
        </authorList>
    </citation>
    <scope>NUCLEOTIDE SEQUENCE [LARGE SCALE GENOMIC DNA]</scope>
    <source>
        <strain evidence="4">CCUG 57113</strain>
    </source>
</reference>
<gene>
    <name evidence="3" type="ORF">ACFPPD_10360</name>
</gene>
<feature type="chain" id="PRO_5047146679" description="ABC transporter substrate-binding protein" evidence="2">
    <location>
        <begin position="30"/>
        <end position="565"/>
    </location>
</feature>
<dbReference type="Proteomes" id="UP001596105">
    <property type="component" value="Unassembled WGS sequence"/>
</dbReference>
<feature type="compositionally biased region" description="Low complexity" evidence="1">
    <location>
        <begin position="34"/>
        <end position="48"/>
    </location>
</feature>
<accession>A0ABW0LTD8</accession>
<evidence type="ECO:0000256" key="1">
    <source>
        <dbReference type="SAM" id="MobiDB-lite"/>
    </source>
</evidence>